<gene>
    <name evidence="1" type="ORF">H310_14501</name>
</gene>
<name>A0A024T9P3_9STRA</name>
<protein>
    <submittedName>
        <fullName evidence="1">Uncharacterized protein</fullName>
    </submittedName>
</protein>
<sequence length="521" mass="57431">MSKSNWVNTDGTADNAQPPMSLRYLNEFVGKLQCGPQLLQLQIFPDAKEVSESMGLFNAARRFLDLDGADESIDGIVVVGDGSTPRTAVMFAYRTKGWTCYSVDPEMRLPSDAEPVPWDGIEKVVPIRAKIEDIQINLRRAIVVLVHAHVTLDQALSSIHAESIVGVLTVPCCNWYGNQERLLQRHPDIVYDDFSILSDHREVRVWRNSTIATTEVALNQSGKAMTGCVVKTYVNPQAAIDAKTAALQHLHDDTMTKMAQGTTTRSELWGPLVSLLQPFLVLGSRVGVLGDANREFQSFLLQETQATTEIFQLTHKYDVVLDLGALHECLYLIESRVASSLVLKLCSTIQSTLDGPNGVFVCVTPRRKLKGSSFFAHPSLKWRLESKSLGSSFVLMCREALPHETVPSRDQVVADLHRVANDFKEEATLVQGNISGIRIKSRKLTFLDVNASGTTMQVVLSHSSLKQGAVANPQDVARYLHVGDTISAKGTLETPTKLHAVVIEVMSGRSVPGKRRYGIQE</sequence>
<dbReference type="EMBL" id="KI914023">
    <property type="protein sequence ID" value="ETV90763.1"/>
    <property type="molecule type" value="Genomic_DNA"/>
</dbReference>
<evidence type="ECO:0000313" key="1">
    <source>
        <dbReference type="EMBL" id="ETV90763.1"/>
    </source>
</evidence>
<reference evidence="1" key="1">
    <citation type="submission" date="2013-12" db="EMBL/GenBank/DDBJ databases">
        <title>The Genome Sequence of Aphanomyces invadans NJM9701.</title>
        <authorList>
            <consortium name="The Broad Institute Genomics Platform"/>
            <person name="Russ C."/>
            <person name="Tyler B."/>
            <person name="van West P."/>
            <person name="Dieguez-Uribeondo J."/>
            <person name="Young S.K."/>
            <person name="Zeng Q."/>
            <person name="Gargeya S."/>
            <person name="Fitzgerald M."/>
            <person name="Abouelleil A."/>
            <person name="Alvarado L."/>
            <person name="Chapman S.B."/>
            <person name="Gainer-Dewar J."/>
            <person name="Goldberg J."/>
            <person name="Griggs A."/>
            <person name="Gujja S."/>
            <person name="Hansen M."/>
            <person name="Howarth C."/>
            <person name="Imamovic A."/>
            <person name="Ireland A."/>
            <person name="Larimer J."/>
            <person name="McCowan C."/>
            <person name="Murphy C."/>
            <person name="Pearson M."/>
            <person name="Poon T.W."/>
            <person name="Priest M."/>
            <person name="Roberts A."/>
            <person name="Saif S."/>
            <person name="Shea T."/>
            <person name="Sykes S."/>
            <person name="Wortman J."/>
            <person name="Nusbaum C."/>
            <person name="Birren B."/>
        </authorList>
    </citation>
    <scope>NUCLEOTIDE SEQUENCE [LARGE SCALE GENOMIC DNA]</scope>
    <source>
        <strain evidence="1">NJM9701</strain>
    </source>
</reference>
<dbReference type="Gene3D" id="2.40.50.140">
    <property type="entry name" value="Nucleic acid-binding proteins"/>
    <property type="match status" value="1"/>
</dbReference>
<dbReference type="VEuPathDB" id="FungiDB:H310_14501"/>
<organism evidence="1">
    <name type="scientific">Aphanomyces invadans</name>
    <dbReference type="NCBI Taxonomy" id="157072"/>
    <lineage>
        <taxon>Eukaryota</taxon>
        <taxon>Sar</taxon>
        <taxon>Stramenopiles</taxon>
        <taxon>Oomycota</taxon>
        <taxon>Saprolegniomycetes</taxon>
        <taxon>Saprolegniales</taxon>
        <taxon>Verrucalvaceae</taxon>
        <taxon>Aphanomyces</taxon>
    </lineage>
</organism>
<proteinExistence type="predicted"/>
<dbReference type="OrthoDB" id="9992337at2759"/>
<dbReference type="GeneID" id="20091551"/>
<dbReference type="InterPro" id="IPR012340">
    <property type="entry name" value="NA-bd_OB-fold"/>
</dbReference>
<dbReference type="SUPFAM" id="SSF50249">
    <property type="entry name" value="Nucleic acid-binding proteins"/>
    <property type="match status" value="1"/>
</dbReference>
<dbReference type="RefSeq" id="XP_008880599.1">
    <property type="nucleotide sequence ID" value="XM_008882377.1"/>
</dbReference>
<dbReference type="eggNOG" id="ENOG502S407">
    <property type="taxonomic scope" value="Eukaryota"/>
</dbReference>
<accession>A0A024T9P3</accession>
<dbReference type="AlphaFoldDB" id="A0A024T9P3"/>